<dbReference type="STRING" id="400682.A0A1X7UW00"/>
<proteinExistence type="predicted"/>
<dbReference type="OrthoDB" id="125347at2759"/>
<reference evidence="1" key="1">
    <citation type="submission" date="2017-05" db="UniProtKB">
        <authorList>
            <consortium name="EnsemblMetazoa"/>
        </authorList>
    </citation>
    <scope>IDENTIFICATION</scope>
</reference>
<protein>
    <submittedName>
        <fullName evidence="1">Uncharacterized protein</fullName>
    </submittedName>
</protein>
<organism evidence="1">
    <name type="scientific">Amphimedon queenslandica</name>
    <name type="common">Sponge</name>
    <dbReference type="NCBI Taxonomy" id="400682"/>
    <lineage>
        <taxon>Eukaryota</taxon>
        <taxon>Metazoa</taxon>
        <taxon>Porifera</taxon>
        <taxon>Demospongiae</taxon>
        <taxon>Heteroscleromorpha</taxon>
        <taxon>Haplosclerida</taxon>
        <taxon>Niphatidae</taxon>
        <taxon>Amphimedon</taxon>
    </lineage>
</organism>
<dbReference type="EnsemblMetazoa" id="Aqu2.1.32160_001">
    <property type="protein sequence ID" value="Aqu2.1.32160_001"/>
    <property type="gene ID" value="Aqu2.1.32160"/>
</dbReference>
<accession>A0A1X7UW00</accession>
<evidence type="ECO:0000313" key="1">
    <source>
        <dbReference type="EnsemblMetazoa" id="Aqu2.1.32160_001"/>
    </source>
</evidence>
<dbReference type="InParanoid" id="A0A1X7UW00"/>
<name>A0A1X7UW00_AMPQE</name>
<sequence>AAKQVSADLISACVFPFQFASQIQDYTYDQVFNCDKTRFQFRLLPKKPLASVFERHADGRKKSKHRITLNACANLTGSIKLPLLFIGKATHPICVKETNLAIILVIYQNQKMQG</sequence>
<dbReference type="AlphaFoldDB" id="A0A1X7UW00"/>